<organism evidence="2 3">
    <name type="scientific">Ataeniobius toweri</name>
    <dbReference type="NCBI Taxonomy" id="208326"/>
    <lineage>
        <taxon>Eukaryota</taxon>
        <taxon>Metazoa</taxon>
        <taxon>Chordata</taxon>
        <taxon>Craniata</taxon>
        <taxon>Vertebrata</taxon>
        <taxon>Euteleostomi</taxon>
        <taxon>Actinopterygii</taxon>
        <taxon>Neopterygii</taxon>
        <taxon>Teleostei</taxon>
        <taxon>Neoteleostei</taxon>
        <taxon>Acanthomorphata</taxon>
        <taxon>Ovalentaria</taxon>
        <taxon>Atherinomorphae</taxon>
        <taxon>Cyprinodontiformes</taxon>
        <taxon>Goodeidae</taxon>
        <taxon>Ataeniobius</taxon>
    </lineage>
</organism>
<dbReference type="Proteomes" id="UP001345963">
    <property type="component" value="Unassembled WGS sequence"/>
</dbReference>
<evidence type="ECO:0000313" key="2">
    <source>
        <dbReference type="EMBL" id="MED6256250.1"/>
    </source>
</evidence>
<keyword evidence="3" id="KW-1185">Reference proteome</keyword>
<name>A0ABU7C1Q3_9TELE</name>
<feature type="chain" id="PRO_5045884011" description="Secreted protein" evidence="1">
    <location>
        <begin position="19"/>
        <end position="115"/>
    </location>
</feature>
<sequence>MSSFSLFIILMLLQSYLSLPCLHGITYSSSRCLRGSSHHLFCLEYSFINAPKCLHAITHSSSLPSQTHSASVPLRHNLSFSCLFSLSNELTPPSYFPVSEGVAQSSSPSNGSRLP</sequence>
<dbReference type="EMBL" id="JAHUTI010073795">
    <property type="protein sequence ID" value="MED6256250.1"/>
    <property type="molecule type" value="Genomic_DNA"/>
</dbReference>
<reference evidence="2 3" key="1">
    <citation type="submission" date="2021-07" db="EMBL/GenBank/DDBJ databases">
        <authorList>
            <person name="Palmer J.M."/>
        </authorList>
    </citation>
    <scope>NUCLEOTIDE SEQUENCE [LARGE SCALE GENOMIC DNA]</scope>
    <source>
        <strain evidence="2 3">AT_MEX2019</strain>
        <tissue evidence="2">Muscle</tissue>
    </source>
</reference>
<accession>A0ABU7C1Q3</accession>
<gene>
    <name evidence="2" type="ORF">ATANTOWER_022616</name>
</gene>
<feature type="signal peptide" evidence="1">
    <location>
        <begin position="1"/>
        <end position="18"/>
    </location>
</feature>
<keyword evidence="1" id="KW-0732">Signal</keyword>
<protein>
    <recommendedName>
        <fullName evidence="4">Secreted protein</fullName>
    </recommendedName>
</protein>
<proteinExistence type="predicted"/>
<comment type="caution">
    <text evidence="2">The sequence shown here is derived from an EMBL/GenBank/DDBJ whole genome shotgun (WGS) entry which is preliminary data.</text>
</comment>
<evidence type="ECO:0008006" key="4">
    <source>
        <dbReference type="Google" id="ProtNLM"/>
    </source>
</evidence>
<evidence type="ECO:0000313" key="3">
    <source>
        <dbReference type="Proteomes" id="UP001345963"/>
    </source>
</evidence>
<evidence type="ECO:0000256" key="1">
    <source>
        <dbReference type="SAM" id="SignalP"/>
    </source>
</evidence>